<keyword evidence="1" id="KW-0805">Transcription regulation</keyword>
<gene>
    <name evidence="5" type="ORF">C1I92_16860</name>
</gene>
<comment type="caution">
    <text evidence="5">The sequence shown here is derived from an EMBL/GenBank/DDBJ whole genome shotgun (WGS) entry which is preliminary data.</text>
</comment>
<dbReference type="SMART" id="SM00342">
    <property type="entry name" value="HTH_ARAC"/>
    <property type="match status" value="1"/>
</dbReference>
<evidence type="ECO:0000313" key="5">
    <source>
        <dbReference type="EMBL" id="PZF82404.1"/>
    </source>
</evidence>
<evidence type="ECO:0000313" key="6">
    <source>
        <dbReference type="Proteomes" id="UP000248764"/>
    </source>
</evidence>
<sequence length="299" mass="33618">MTRPADSVATRFEDFGLTAFTFRRECESGQPHDLRGSPLHTHLEIELHFVECGAISLDCGGREDRLHRGELQAFWGGIPHRDVDPEPPLTVYHVAQLPIVNVLTWGGSAEILDRLLAGEVVRSAPELLDRTADQLAFTRWTSHLTTGDHRLRAAVEMEIQARLLRLLVDTASMTRSAAPHTGTATADLVARAIRYVTRHFVEEITVKDVAHAVDKHHDHLMVSFRRICGLTLWEYVTRLRLNEAQRLLATTDLPILAVCHRSGFSSTSRMYEAFHRYHGQTPANYRRQQHVGSGVTAAL</sequence>
<name>A0A2W2BPX6_9ACTN</name>
<dbReference type="InterPro" id="IPR009057">
    <property type="entry name" value="Homeodomain-like_sf"/>
</dbReference>
<dbReference type="Proteomes" id="UP000248764">
    <property type="component" value="Unassembled WGS sequence"/>
</dbReference>
<dbReference type="AlphaFoldDB" id="A0A2W2BPX6"/>
<dbReference type="GO" id="GO:0003700">
    <property type="term" value="F:DNA-binding transcription factor activity"/>
    <property type="evidence" value="ECO:0007669"/>
    <property type="project" value="InterPro"/>
</dbReference>
<proteinExistence type="predicted"/>
<dbReference type="PANTHER" id="PTHR43280:SF27">
    <property type="entry name" value="TRANSCRIPTIONAL REGULATOR MTLR"/>
    <property type="match status" value="1"/>
</dbReference>
<accession>A0A2W2BPX6</accession>
<dbReference type="RefSeq" id="WP_111255816.1">
    <property type="nucleotide sequence ID" value="NZ_POTW01000039.1"/>
</dbReference>
<dbReference type="PANTHER" id="PTHR43280">
    <property type="entry name" value="ARAC-FAMILY TRANSCRIPTIONAL REGULATOR"/>
    <property type="match status" value="1"/>
</dbReference>
<dbReference type="Pfam" id="PF12833">
    <property type="entry name" value="HTH_18"/>
    <property type="match status" value="1"/>
</dbReference>
<dbReference type="SUPFAM" id="SSF46689">
    <property type="entry name" value="Homeodomain-like"/>
    <property type="match status" value="2"/>
</dbReference>
<dbReference type="Gene3D" id="1.10.10.60">
    <property type="entry name" value="Homeodomain-like"/>
    <property type="match status" value="2"/>
</dbReference>
<dbReference type="PROSITE" id="PS01124">
    <property type="entry name" value="HTH_ARAC_FAMILY_2"/>
    <property type="match status" value="1"/>
</dbReference>
<keyword evidence="6" id="KW-1185">Reference proteome</keyword>
<evidence type="ECO:0000259" key="4">
    <source>
        <dbReference type="PROSITE" id="PS01124"/>
    </source>
</evidence>
<organism evidence="5 6">
    <name type="scientific">Jiangella anatolica</name>
    <dbReference type="NCBI Taxonomy" id="2670374"/>
    <lineage>
        <taxon>Bacteria</taxon>
        <taxon>Bacillati</taxon>
        <taxon>Actinomycetota</taxon>
        <taxon>Actinomycetes</taxon>
        <taxon>Jiangellales</taxon>
        <taxon>Jiangellaceae</taxon>
        <taxon>Jiangella</taxon>
    </lineage>
</organism>
<dbReference type="EMBL" id="POTW01000039">
    <property type="protein sequence ID" value="PZF82404.1"/>
    <property type="molecule type" value="Genomic_DNA"/>
</dbReference>
<dbReference type="InterPro" id="IPR018060">
    <property type="entry name" value="HTH_AraC"/>
</dbReference>
<keyword evidence="2" id="KW-0238">DNA-binding</keyword>
<keyword evidence="3" id="KW-0804">Transcription</keyword>
<reference evidence="5 6" key="1">
    <citation type="submission" date="2018-01" db="EMBL/GenBank/DDBJ databases">
        <title>Draft genome sequence of Jiangella sp. GTF31.</title>
        <authorList>
            <person name="Sahin N."/>
            <person name="Ay H."/>
            <person name="Saygin H."/>
        </authorList>
    </citation>
    <scope>NUCLEOTIDE SEQUENCE [LARGE SCALE GENOMIC DNA]</scope>
    <source>
        <strain evidence="5 6">GTF31</strain>
    </source>
</reference>
<feature type="domain" description="HTH araC/xylS-type" evidence="4">
    <location>
        <begin position="190"/>
        <end position="288"/>
    </location>
</feature>
<dbReference type="GO" id="GO:0043565">
    <property type="term" value="F:sequence-specific DNA binding"/>
    <property type="evidence" value="ECO:0007669"/>
    <property type="project" value="InterPro"/>
</dbReference>
<evidence type="ECO:0000256" key="2">
    <source>
        <dbReference type="ARBA" id="ARBA00023125"/>
    </source>
</evidence>
<evidence type="ECO:0000256" key="3">
    <source>
        <dbReference type="ARBA" id="ARBA00023163"/>
    </source>
</evidence>
<evidence type="ECO:0000256" key="1">
    <source>
        <dbReference type="ARBA" id="ARBA00023015"/>
    </source>
</evidence>
<protein>
    <recommendedName>
        <fullName evidence="4">HTH araC/xylS-type domain-containing protein</fullName>
    </recommendedName>
</protein>